<evidence type="ECO:0000256" key="4">
    <source>
        <dbReference type="ARBA" id="ARBA00022737"/>
    </source>
</evidence>
<keyword evidence="3" id="KW-0479">Metal-binding</keyword>
<evidence type="ECO:0000259" key="8">
    <source>
        <dbReference type="PROSITE" id="PS51379"/>
    </source>
</evidence>
<dbReference type="Gene3D" id="3.30.70.3270">
    <property type="match status" value="1"/>
</dbReference>
<evidence type="ECO:0000256" key="2">
    <source>
        <dbReference type="ARBA" id="ARBA00022485"/>
    </source>
</evidence>
<dbReference type="GO" id="GO:0051539">
    <property type="term" value="F:4 iron, 4 sulfur cluster binding"/>
    <property type="evidence" value="ECO:0007669"/>
    <property type="project" value="UniProtKB-KW"/>
</dbReference>
<evidence type="ECO:0000313" key="10">
    <source>
        <dbReference type="Proteomes" id="UP000290527"/>
    </source>
</evidence>
<feature type="domain" description="4Fe-4S ferredoxin-type" evidence="8">
    <location>
        <begin position="34"/>
        <end position="65"/>
    </location>
</feature>
<keyword evidence="1" id="KW-0813">Transport</keyword>
<keyword evidence="10" id="KW-1185">Reference proteome</keyword>
<feature type="domain" description="4Fe-4S ferredoxin-type" evidence="8">
    <location>
        <begin position="320"/>
        <end position="349"/>
    </location>
</feature>
<evidence type="ECO:0000256" key="5">
    <source>
        <dbReference type="ARBA" id="ARBA00022982"/>
    </source>
</evidence>
<feature type="domain" description="4Fe-4S ferredoxin-type" evidence="8">
    <location>
        <begin position="389"/>
        <end position="417"/>
    </location>
</feature>
<feature type="domain" description="4Fe-4S ferredoxin-type" evidence="8">
    <location>
        <begin position="427"/>
        <end position="456"/>
    </location>
</feature>
<dbReference type="Pfam" id="PF00037">
    <property type="entry name" value="Fer4"/>
    <property type="match status" value="2"/>
</dbReference>
<dbReference type="AlphaFoldDB" id="A0A401HQ50"/>
<evidence type="ECO:0000256" key="7">
    <source>
        <dbReference type="ARBA" id="ARBA00023014"/>
    </source>
</evidence>
<dbReference type="OrthoDB" id="23478at2157"/>
<proteinExistence type="predicted"/>
<keyword evidence="6" id="KW-0408">Iron</keyword>
<feature type="domain" description="4Fe-4S ferredoxin-type" evidence="8">
    <location>
        <begin position="179"/>
        <end position="208"/>
    </location>
</feature>
<reference evidence="9 10" key="1">
    <citation type="journal article" date="2019" name="Int. J. Syst. Evol. Microbiol.">
        <title>Methanofervidicoccus abyssi gen. nov., sp. nov., a hydrogenotrophic methanogen, isolated from a hydrothermal vent chimney in the Mid-Cayman Spreading Center, the Caribbean Sea.</title>
        <authorList>
            <person name="Sakai S."/>
            <person name="Takaki Y."/>
            <person name="Miyazaki M."/>
            <person name="Ogawara M."/>
            <person name="Yanagawa K."/>
            <person name="Miyazaki J."/>
            <person name="Takai K."/>
        </authorList>
    </citation>
    <scope>NUCLEOTIDE SEQUENCE [LARGE SCALE GENOMIC DNA]</scope>
    <source>
        <strain evidence="9 10">HHB</strain>
    </source>
</reference>
<protein>
    <submittedName>
        <fullName evidence="9">Energy-converting hydrogenase B subunit K</fullName>
    </submittedName>
</protein>
<keyword evidence="2" id="KW-0004">4Fe-4S</keyword>
<dbReference type="Pfam" id="PF13237">
    <property type="entry name" value="Fer4_10"/>
    <property type="match status" value="1"/>
</dbReference>
<keyword evidence="7" id="KW-0411">Iron-sulfur</keyword>
<evidence type="ECO:0000256" key="1">
    <source>
        <dbReference type="ARBA" id="ARBA00022448"/>
    </source>
</evidence>
<sequence>MIVTDVFKCLKDEKCTEGSDKNTPICAEVCPTGAVVLIEDKSYSCITCGTCARECPNKAIKKNEFGGYYIDRRRCNGCGTCEILCPIGIIKMVKEEKVVNNRKKVVVYPKGICVMCGLCVEACPHDARKLFYSGDLKDRKNRALLDRYIQILAKIRKREKLPVEEEKDSKPKKVSSFRTSIYIDKNLCKNCSRCIYLCPRETILEKDTVDGCTGCNICGDVCPRNAIVEGVVDEEKCVLCGNCIRKCPKDALRIENFKVVKVKEDKKTTPSRYCINCGLCVDNCPRGALKMKDGRILYDESICNLCETCVKVCPQEVRIKKDRKITGACTLCGICIEECPENAISIKKIEKFQVIRDERCIYCGTCADVCPVDAITVKIKLRKGDGDTGEVLFNENCVMCENCAIHCPRDVIPNTTGYKKVVDRENSYIWTDFDLCIRCGLCNRICPVDVIDMGDIDVERCEYCSACVNICPTNAINIYRTWVEKD</sequence>
<gene>
    <name evidence="9" type="ORF">MHHB_P0608</name>
</gene>
<dbReference type="InterPro" id="IPR050572">
    <property type="entry name" value="Fe-S_Ferredoxin"/>
</dbReference>
<feature type="domain" description="4Fe-4S ferredoxin-type" evidence="8">
    <location>
        <begin position="295"/>
        <end position="317"/>
    </location>
</feature>
<dbReference type="PROSITE" id="PS51379">
    <property type="entry name" value="4FE4S_FER_2"/>
    <property type="match status" value="13"/>
</dbReference>
<feature type="domain" description="4Fe-4S ferredoxin-type" evidence="8">
    <location>
        <begin position="457"/>
        <end position="481"/>
    </location>
</feature>
<dbReference type="GO" id="GO:0046872">
    <property type="term" value="F:metal ion binding"/>
    <property type="evidence" value="ECO:0007669"/>
    <property type="project" value="UniProtKB-KW"/>
</dbReference>
<dbReference type="RefSeq" id="WP_131007160.1">
    <property type="nucleotide sequence ID" value="NZ_BFAX01000003.1"/>
</dbReference>
<keyword evidence="4" id="KW-0677">Repeat</keyword>
<feature type="domain" description="4Fe-4S ferredoxin-type" evidence="8">
    <location>
        <begin position="351"/>
        <end position="380"/>
    </location>
</feature>
<name>A0A401HQ50_9EURY</name>
<evidence type="ECO:0000256" key="3">
    <source>
        <dbReference type="ARBA" id="ARBA00022723"/>
    </source>
</evidence>
<dbReference type="EMBL" id="BFAX01000003">
    <property type="protein sequence ID" value="GBF36378.1"/>
    <property type="molecule type" value="Genomic_DNA"/>
</dbReference>
<feature type="domain" description="4Fe-4S ferredoxin-type" evidence="8">
    <location>
        <begin position="103"/>
        <end position="133"/>
    </location>
</feature>
<feature type="domain" description="4Fe-4S ferredoxin-type" evidence="8">
    <location>
        <begin position="66"/>
        <end position="95"/>
    </location>
</feature>
<dbReference type="PROSITE" id="PS00198">
    <property type="entry name" value="4FE4S_FER_1"/>
    <property type="match status" value="6"/>
</dbReference>
<dbReference type="Pfam" id="PF12838">
    <property type="entry name" value="Fer4_7"/>
    <property type="match status" value="3"/>
</dbReference>
<dbReference type="SUPFAM" id="SSF54862">
    <property type="entry name" value="4Fe-4S ferredoxins"/>
    <property type="match status" value="4"/>
</dbReference>
<dbReference type="Gene3D" id="3.30.70.20">
    <property type="match status" value="6"/>
</dbReference>
<evidence type="ECO:0000256" key="6">
    <source>
        <dbReference type="ARBA" id="ARBA00023004"/>
    </source>
</evidence>
<keyword evidence="5" id="KW-0249">Electron transport</keyword>
<comment type="caution">
    <text evidence="9">The sequence shown here is derived from an EMBL/GenBank/DDBJ whole genome shotgun (WGS) entry which is preliminary data.</text>
</comment>
<organism evidence="9 10">
    <name type="scientific">Methanofervidicoccus abyssi</name>
    <dbReference type="NCBI Taxonomy" id="2082189"/>
    <lineage>
        <taxon>Archaea</taxon>
        <taxon>Methanobacteriati</taxon>
        <taxon>Methanobacteriota</taxon>
        <taxon>Methanomada group</taxon>
        <taxon>Methanococci</taxon>
        <taxon>Methanococcales</taxon>
        <taxon>Methanofervidicoccus</taxon>
    </lineage>
</organism>
<dbReference type="CDD" id="cd10549">
    <property type="entry name" value="MtMvhB_like"/>
    <property type="match status" value="2"/>
</dbReference>
<dbReference type="PANTHER" id="PTHR43687:SF6">
    <property type="entry name" value="L-ASPARTATE SEMIALDEHYDE SULFURTRANSFERASE IRON-SULFUR SUBUNIT"/>
    <property type="match status" value="1"/>
</dbReference>
<feature type="domain" description="4Fe-4S ferredoxin-type" evidence="8">
    <location>
        <begin position="228"/>
        <end position="257"/>
    </location>
</feature>
<dbReference type="GO" id="GO:0016491">
    <property type="term" value="F:oxidoreductase activity"/>
    <property type="evidence" value="ECO:0007669"/>
    <property type="project" value="UniProtKB-ARBA"/>
</dbReference>
<feature type="domain" description="4Fe-4S ferredoxin-type" evidence="8">
    <location>
        <begin position="264"/>
        <end position="294"/>
    </location>
</feature>
<dbReference type="PANTHER" id="PTHR43687">
    <property type="entry name" value="ADENYLYLSULFATE REDUCTASE, BETA SUBUNIT"/>
    <property type="match status" value="1"/>
</dbReference>
<dbReference type="Proteomes" id="UP000290527">
    <property type="component" value="Unassembled WGS sequence"/>
</dbReference>
<feature type="domain" description="4Fe-4S ferredoxin-type" evidence="8">
    <location>
        <begin position="210"/>
        <end position="227"/>
    </location>
</feature>
<dbReference type="InterPro" id="IPR017900">
    <property type="entry name" value="4Fe4S_Fe_S_CS"/>
</dbReference>
<evidence type="ECO:0000313" key="9">
    <source>
        <dbReference type="EMBL" id="GBF36378.1"/>
    </source>
</evidence>
<dbReference type="InterPro" id="IPR017896">
    <property type="entry name" value="4Fe4S_Fe-S-bd"/>
</dbReference>
<accession>A0A401HQ50</accession>